<name>A0A449BSX0_PLAVN</name>
<protein>
    <submittedName>
        <fullName evidence="1">Uncharacterized protein</fullName>
    </submittedName>
</protein>
<dbReference type="KEGG" id="pvv:PVVCY_0903520"/>
<evidence type="ECO:0000313" key="2">
    <source>
        <dbReference type="Proteomes" id="UP000290582"/>
    </source>
</evidence>
<proteinExistence type="predicted"/>
<dbReference type="OrthoDB" id="5355499at2759"/>
<dbReference type="VEuPathDB" id="PlasmoDB:PVVCY_0903520"/>
<dbReference type="EMBL" id="LR215065">
    <property type="protein sequence ID" value="VEV56541.1"/>
    <property type="molecule type" value="Genomic_DNA"/>
</dbReference>
<dbReference type="GeneID" id="19961242"/>
<dbReference type="RefSeq" id="XP_008624910.1">
    <property type="nucleotide sequence ID" value="XM_008626688.1"/>
</dbReference>
<evidence type="ECO:0000313" key="1">
    <source>
        <dbReference type="EMBL" id="VEV56541.1"/>
    </source>
</evidence>
<organism evidence="1 2">
    <name type="scientific">Plasmodium vinckei vinckei</name>
    <dbReference type="NCBI Taxonomy" id="54757"/>
    <lineage>
        <taxon>Eukaryota</taxon>
        <taxon>Sar</taxon>
        <taxon>Alveolata</taxon>
        <taxon>Apicomplexa</taxon>
        <taxon>Aconoidasida</taxon>
        <taxon>Haemosporida</taxon>
        <taxon>Plasmodiidae</taxon>
        <taxon>Plasmodium</taxon>
        <taxon>Plasmodium (Vinckeia)</taxon>
    </lineage>
</organism>
<accession>A0A449BSX0</accession>
<gene>
    <name evidence="1" type="ORF">PVVCY_0903520</name>
</gene>
<dbReference type="AlphaFoldDB" id="A0A449BSX0"/>
<dbReference type="Proteomes" id="UP000290582">
    <property type="component" value="Chromosome PVVCY_09"/>
</dbReference>
<sequence>MNDEYNSLHKNKQINNYANDGDHNLNNNFIVMSSMIKMNLSLKRYNMLKVIINKKYGSIVYDTIKNLGKKYSIKLLEFILNILTEENILIINTFPWIKAIYEIYGDALKRKKHRVLITKLSNITELNIKYKHMIELVTDKVNYIVNHLMKNDTDNSEILVYKDGTIMK</sequence>
<reference evidence="1 2" key="1">
    <citation type="submission" date="2019-01" db="EMBL/GenBank/DDBJ databases">
        <authorList>
            <person name="Ramaprasad A."/>
        </authorList>
    </citation>
    <scope>NUCLEOTIDE SEQUENCE [LARGE SCALE GENOMIC DNA]</scope>
</reference>